<dbReference type="GO" id="GO:0016740">
    <property type="term" value="F:transferase activity"/>
    <property type="evidence" value="ECO:0007669"/>
    <property type="project" value="UniProtKB-KW"/>
</dbReference>
<dbReference type="InterPro" id="IPR023213">
    <property type="entry name" value="CAT-like_dom_sf"/>
</dbReference>
<proteinExistence type="predicted"/>
<dbReference type="EMBL" id="JBDFQZ010000008">
    <property type="protein sequence ID" value="KAK9698206.1"/>
    <property type="molecule type" value="Genomic_DNA"/>
</dbReference>
<dbReference type="AlphaFoldDB" id="A0AAW1J657"/>
<dbReference type="PANTHER" id="PTHR31896">
    <property type="entry name" value="FAMILY REGULATORY PROTEIN, PUTATIVE (AFU_ORTHOLOGUE AFUA_3G14730)-RELATED"/>
    <property type="match status" value="1"/>
</dbReference>
<dbReference type="PANTHER" id="PTHR31896:SF12">
    <property type="entry name" value="HXXXD-TYPE ACYL-TRANSFERASE FAMILY PROTEIN"/>
    <property type="match status" value="1"/>
</dbReference>
<name>A0AAW1J657_SAPOF</name>
<dbReference type="Pfam" id="PF02458">
    <property type="entry name" value="Transferase"/>
    <property type="match status" value="1"/>
</dbReference>
<dbReference type="InterPro" id="IPR051283">
    <property type="entry name" value="Sec_Metabolite_Acyltrans"/>
</dbReference>
<evidence type="ECO:0000256" key="1">
    <source>
        <dbReference type="ARBA" id="ARBA00022679"/>
    </source>
</evidence>
<gene>
    <name evidence="2" type="ORF">RND81_08G088900</name>
</gene>
<evidence type="ECO:0000313" key="3">
    <source>
        <dbReference type="Proteomes" id="UP001443914"/>
    </source>
</evidence>
<reference evidence="2" key="1">
    <citation type="submission" date="2024-03" db="EMBL/GenBank/DDBJ databases">
        <title>WGS assembly of Saponaria officinalis var. Norfolk2.</title>
        <authorList>
            <person name="Jenkins J."/>
            <person name="Shu S."/>
            <person name="Grimwood J."/>
            <person name="Barry K."/>
            <person name="Goodstein D."/>
            <person name="Schmutz J."/>
            <person name="Leebens-Mack J."/>
            <person name="Osbourn A."/>
        </authorList>
    </citation>
    <scope>NUCLEOTIDE SEQUENCE [LARGE SCALE GENOMIC DNA]</scope>
    <source>
        <strain evidence="2">JIC</strain>
    </source>
</reference>
<dbReference type="Gene3D" id="3.30.559.10">
    <property type="entry name" value="Chloramphenicol acetyltransferase-like domain"/>
    <property type="match status" value="2"/>
</dbReference>
<sequence length="470" mass="52516">MASKNDSEVRLISECFIKPKYEVEEWKTPRCLNLIGGDLIFLSMHYMQRGFLFNMPTTSHRFSINTFLDKMKHSLSYALDYYYPLAGRFVTVRYDDEQACSIYVDPNKGPGARFIHASAVSVSVSEIASYSPLVLPIIRSFFEFGEPGVINYDGHTRALVAIQVTELEDGIFIGLTMNHSIADGTSLWHFINSLSEIFNSLDDNMMMTTKLSHIPIFNPVLPAGCSPIQKLPYLELPEEYIRRTDVDPQLSQRIFHLSSASIEKLKEQANSERGNVGLGQISSFQAVAAHVWIAVNRARKSPLEETTTCFVAMNYRSRFNPPLSSDHFGVMILPILVTRKVDELLENGLGWVAVQLHETISANDEQAIEGTLKAIMQKPFVLRPDDITTESRQKQRLVSFAGSTRFDMYGPDFGFGKAVAVPTGYSDKADGKVTMNAGREGGGSVDIEVCLSPHTMLSLESDQEFMAFVS</sequence>
<protein>
    <submittedName>
        <fullName evidence="2">Uncharacterized protein</fullName>
    </submittedName>
</protein>
<dbReference type="Proteomes" id="UP001443914">
    <property type="component" value="Unassembled WGS sequence"/>
</dbReference>
<organism evidence="2 3">
    <name type="scientific">Saponaria officinalis</name>
    <name type="common">Common soapwort</name>
    <name type="synonym">Lychnis saponaria</name>
    <dbReference type="NCBI Taxonomy" id="3572"/>
    <lineage>
        <taxon>Eukaryota</taxon>
        <taxon>Viridiplantae</taxon>
        <taxon>Streptophyta</taxon>
        <taxon>Embryophyta</taxon>
        <taxon>Tracheophyta</taxon>
        <taxon>Spermatophyta</taxon>
        <taxon>Magnoliopsida</taxon>
        <taxon>eudicotyledons</taxon>
        <taxon>Gunneridae</taxon>
        <taxon>Pentapetalae</taxon>
        <taxon>Caryophyllales</taxon>
        <taxon>Caryophyllaceae</taxon>
        <taxon>Caryophylleae</taxon>
        <taxon>Saponaria</taxon>
    </lineage>
</organism>
<keyword evidence="3" id="KW-1185">Reference proteome</keyword>
<evidence type="ECO:0000313" key="2">
    <source>
        <dbReference type="EMBL" id="KAK9698206.1"/>
    </source>
</evidence>
<comment type="caution">
    <text evidence="2">The sequence shown here is derived from an EMBL/GenBank/DDBJ whole genome shotgun (WGS) entry which is preliminary data.</text>
</comment>
<accession>A0AAW1J657</accession>
<keyword evidence="1" id="KW-0808">Transferase</keyword>